<evidence type="ECO:0008006" key="4">
    <source>
        <dbReference type="Google" id="ProtNLM"/>
    </source>
</evidence>
<protein>
    <recommendedName>
        <fullName evidence="4">Lipoprotein</fullName>
    </recommendedName>
</protein>
<gene>
    <name evidence="2" type="ORF">GCM10010478_43900</name>
</gene>
<feature type="chain" id="PRO_5046765488" description="Lipoprotein" evidence="1">
    <location>
        <begin position="20"/>
        <end position="197"/>
    </location>
</feature>
<keyword evidence="1" id="KW-0732">Signal</keyword>
<evidence type="ECO:0000313" key="3">
    <source>
        <dbReference type="Proteomes" id="UP001501423"/>
    </source>
</evidence>
<keyword evidence="3" id="KW-1185">Reference proteome</keyword>
<reference evidence="2 3" key="1">
    <citation type="journal article" date="2019" name="Int. J. Syst. Evol. Microbiol.">
        <title>The Global Catalogue of Microorganisms (GCM) 10K type strain sequencing project: providing services to taxonomists for standard genome sequencing and annotation.</title>
        <authorList>
            <consortium name="The Broad Institute Genomics Platform"/>
            <consortium name="The Broad Institute Genome Sequencing Center for Infectious Disease"/>
            <person name="Wu L."/>
            <person name="Ma J."/>
        </authorList>
    </citation>
    <scope>NUCLEOTIDE SEQUENCE [LARGE SCALE GENOMIC DNA]</scope>
    <source>
        <strain evidence="2 3">JCM 9650</strain>
    </source>
</reference>
<evidence type="ECO:0000256" key="1">
    <source>
        <dbReference type="SAM" id="SignalP"/>
    </source>
</evidence>
<comment type="caution">
    <text evidence="2">The sequence shown here is derived from an EMBL/GenBank/DDBJ whole genome shotgun (WGS) entry which is preliminary data.</text>
</comment>
<dbReference type="Proteomes" id="UP001501423">
    <property type="component" value="Unassembled WGS sequence"/>
</dbReference>
<name>A0ABN3X4N7_9ACTN</name>
<feature type="signal peptide" evidence="1">
    <location>
        <begin position="1"/>
        <end position="19"/>
    </location>
</feature>
<sequence length="197" mass="20138">MRITTAGAGIAAVALVATLAGCGGRAATAEGRLSSEELQGRWWTWASTEPAPTNPVGDEDGSACGRNQPEDVWFLAGTFGTQAKRTCAVPEGVPLAFPLVNMFGTPADCADFMSTAEGSAVLDGEKVDADAHQAESIEIRSGAGNPVTGTDGSFTAHGCGLWVQLPAPEPGEHSLEIRGRSGGFSVGVDYTLTVDAA</sequence>
<proteinExistence type="predicted"/>
<accession>A0ABN3X4N7</accession>
<dbReference type="RefSeq" id="WP_189363707.1">
    <property type="nucleotide sequence ID" value="NZ_BAAAVA010000057.1"/>
</dbReference>
<organism evidence="2 3">
    <name type="scientific">Streptomyces erythrogriseus</name>
    <dbReference type="NCBI Taxonomy" id="284027"/>
    <lineage>
        <taxon>Bacteria</taxon>
        <taxon>Bacillati</taxon>
        <taxon>Actinomycetota</taxon>
        <taxon>Actinomycetes</taxon>
        <taxon>Kitasatosporales</taxon>
        <taxon>Streptomycetaceae</taxon>
        <taxon>Streptomyces</taxon>
        <taxon>Streptomyces griseoincarnatus group</taxon>
    </lineage>
</organism>
<dbReference type="EMBL" id="BAAAVA010000057">
    <property type="protein sequence ID" value="GAA2937532.1"/>
    <property type="molecule type" value="Genomic_DNA"/>
</dbReference>
<dbReference type="PROSITE" id="PS51257">
    <property type="entry name" value="PROKAR_LIPOPROTEIN"/>
    <property type="match status" value="1"/>
</dbReference>
<evidence type="ECO:0000313" key="2">
    <source>
        <dbReference type="EMBL" id="GAA2937532.1"/>
    </source>
</evidence>